<keyword evidence="3" id="KW-0677">Repeat</keyword>
<evidence type="ECO:0000313" key="11">
    <source>
        <dbReference type="EMBL" id="ORY86911.1"/>
    </source>
</evidence>
<dbReference type="GeneID" id="63783864"/>
<dbReference type="SUPFAM" id="SSF57667">
    <property type="entry name" value="beta-beta-alpha zinc fingers"/>
    <property type="match status" value="1"/>
</dbReference>
<name>A0A1Y2FSD1_PROLT</name>
<dbReference type="Pfam" id="PF00096">
    <property type="entry name" value="zf-C2H2"/>
    <property type="match status" value="2"/>
</dbReference>
<evidence type="ECO:0000256" key="7">
    <source>
        <dbReference type="ARBA" id="ARBA00023163"/>
    </source>
</evidence>
<keyword evidence="2" id="KW-0479">Metal-binding</keyword>
<accession>A0A1Y2FSD1</accession>
<feature type="non-terminal residue" evidence="11">
    <location>
        <position position="53"/>
    </location>
</feature>
<evidence type="ECO:0000256" key="5">
    <source>
        <dbReference type="ARBA" id="ARBA00022833"/>
    </source>
</evidence>
<dbReference type="PROSITE" id="PS50157">
    <property type="entry name" value="ZINC_FINGER_C2H2_2"/>
    <property type="match status" value="2"/>
</dbReference>
<feature type="domain" description="C2H2-type" evidence="10">
    <location>
        <begin position="2"/>
        <end position="29"/>
    </location>
</feature>
<evidence type="ECO:0000256" key="1">
    <source>
        <dbReference type="ARBA" id="ARBA00004123"/>
    </source>
</evidence>
<dbReference type="GO" id="GO:0000981">
    <property type="term" value="F:DNA-binding transcription factor activity, RNA polymerase II-specific"/>
    <property type="evidence" value="ECO:0007669"/>
    <property type="project" value="TreeGrafter"/>
</dbReference>
<dbReference type="AlphaFoldDB" id="A0A1Y2FSD1"/>
<feature type="domain" description="C2H2-type" evidence="10">
    <location>
        <begin position="30"/>
        <end position="53"/>
    </location>
</feature>
<keyword evidence="4 9" id="KW-0863">Zinc-finger</keyword>
<dbReference type="STRING" id="56484.A0A1Y2FSD1"/>
<protein>
    <recommendedName>
        <fullName evidence="10">C2H2-type domain-containing protein</fullName>
    </recommendedName>
</protein>
<evidence type="ECO:0000256" key="6">
    <source>
        <dbReference type="ARBA" id="ARBA00023015"/>
    </source>
</evidence>
<dbReference type="InterPro" id="IPR013087">
    <property type="entry name" value="Znf_C2H2_type"/>
</dbReference>
<dbReference type="PANTHER" id="PTHR14003">
    <property type="entry name" value="TRANSCRIPTIONAL REPRESSOR PROTEIN YY"/>
    <property type="match status" value="1"/>
</dbReference>
<evidence type="ECO:0000256" key="4">
    <source>
        <dbReference type="ARBA" id="ARBA00022771"/>
    </source>
</evidence>
<dbReference type="RefSeq" id="XP_040727767.1">
    <property type="nucleotide sequence ID" value="XM_040867265.1"/>
</dbReference>
<dbReference type="Proteomes" id="UP000193685">
    <property type="component" value="Unassembled WGS sequence"/>
</dbReference>
<dbReference type="FunFam" id="3.30.160.60:FF:000060">
    <property type="entry name" value="zinc finger protein 436"/>
    <property type="match status" value="1"/>
</dbReference>
<evidence type="ECO:0000313" key="12">
    <source>
        <dbReference type="Proteomes" id="UP000193685"/>
    </source>
</evidence>
<evidence type="ECO:0000256" key="3">
    <source>
        <dbReference type="ARBA" id="ARBA00022737"/>
    </source>
</evidence>
<dbReference type="PROSITE" id="PS00028">
    <property type="entry name" value="ZINC_FINGER_C2H2_1"/>
    <property type="match status" value="1"/>
</dbReference>
<sequence>RYTCPECQKTFSRPSSLRIHKHSHTGERPYVCNVKGCERAFSVRSNLRRHMKI</sequence>
<keyword evidence="8" id="KW-0539">Nucleus</keyword>
<dbReference type="Gene3D" id="3.30.160.60">
    <property type="entry name" value="Classic Zinc Finger"/>
    <property type="match status" value="2"/>
</dbReference>
<dbReference type="GO" id="GO:0000785">
    <property type="term" value="C:chromatin"/>
    <property type="evidence" value="ECO:0007669"/>
    <property type="project" value="TreeGrafter"/>
</dbReference>
<dbReference type="FunFam" id="3.30.160.60:FF:000176">
    <property type="entry name" value="zinc finger protein 70"/>
    <property type="match status" value="1"/>
</dbReference>
<dbReference type="EMBL" id="MCFI01000002">
    <property type="protein sequence ID" value="ORY86911.1"/>
    <property type="molecule type" value="Genomic_DNA"/>
</dbReference>
<comment type="subcellular location">
    <subcellularLocation>
        <location evidence="1">Nucleus</location>
    </subcellularLocation>
</comment>
<keyword evidence="7" id="KW-0804">Transcription</keyword>
<dbReference type="OrthoDB" id="6077919at2759"/>
<dbReference type="GO" id="GO:0005667">
    <property type="term" value="C:transcription regulator complex"/>
    <property type="evidence" value="ECO:0007669"/>
    <property type="project" value="TreeGrafter"/>
</dbReference>
<reference evidence="11 12" key="1">
    <citation type="submission" date="2016-07" db="EMBL/GenBank/DDBJ databases">
        <title>Pervasive Adenine N6-methylation of Active Genes in Fungi.</title>
        <authorList>
            <consortium name="DOE Joint Genome Institute"/>
            <person name="Mondo S.J."/>
            <person name="Dannebaum R.O."/>
            <person name="Kuo R.C."/>
            <person name="Labutti K."/>
            <person name="Haridas S."/>
            <person name="Kuo A."/>
            <person name="Salamov A."/>
            <person name="Ahrendt S.R."/>
            <person name="Lipzen A."/>
            <person name="Sullivan W."/>
            <person name="Andreopoulos W.B."/>
            <person name="Clum A."/>
            <person name="Lindquist E."/>
            <person name="Daum C."/>
            <person name="Ramamoorthy G.K."/>
            <person name="Gryganskyi A."/>
            <person name="Culley D."/>
            <person name="Magnuson J.K."/>
            <person name="James T.Y."/>
            <person name="O'Malley M.A."/>
            <person name="Stajich J.E."/>
            <person name="Spatafora J.W."/>
            <person name="Visel A."/>
            <person name="Grigoriev I.V."/>
        </authorList>
    </citation>
    <scope>NUCLEOTIDE SEQUENCE [LARGE SCALE GENOMIC DNA]</scope>
    <source>
        <strain evidence="11 12">12-1054</strain>
    </source>
</reference>
<dbReference type="InterPro" id="IPR036236">
    <property type="entry name" value="Znf_C2H2_sf"/>
</dbReference>
<evidence type="ECO:0000256" key="9">
    <source>
        <dbReference type="PROSITE-ProRule" id="PRU00042"/>
    </source>
</evidence>
<evidence type="ECO:0000259" key="10">
    <source>
        <dbReference type="PROSITE" id="PS50157"/>
    </source>
</evidence>
<dbReference type="GO" id="GO:0005634">
    <property type="term" value="C:nucleus"/>
    <property type="evidence" value="ECO:0007669"/>
    <property type="project" value="UniProtKB-SubCell"/>
</dbReference>
<keyword evidence="5" id="KW-0862">Zinc</keyword>
<evidence type="ECO:0000256" key="8">
    <source>
        <dbReference type="ARBA" id="ARBA00023242"/>
    </source>
</evidence>
<dbReference type="SMART" id="SM00355">
    <property type="entry name" value="ZnF_C2H2"/>
    <property type="match status" value="2"/>
</dbReference>
<dbReference type="PANTHER" id="PTHR14003:SF20">
    <property type="entry name" value="FINGER DOMAIN PROTEIN, PUTATIVE (AFU_ORTHOLOGUE AFUA_4G10380)-RELATED"/>
    <property type="match status" value="1"/>
</dbReference>
<dbReference type="GO" id="GO:0008270">
    <property type="term" value="F:zinc ion binding"/>
    <property type="evidence" value="ECO:0007669"/>
    <property type="project" value="UniProtKB-KW"/>
</dbReference>
<proteinExistence type="predicted"/>
<evidence type="ECO:0000256" key="2">
    <source>
        <dbReference type="ARBA" id="ARBA00022723"/>
    </source>
</evidence>
<feature type="non-terminal residue" evidence="11">
    <location>
        <position position="1"/>
    </location>
</feature>
<organism evidence="11 12">
    <name type="scientific">Protomyces lactucae-debilis</name>
    <dbReference type="NCBI Taxonomy" id="2754530"/>
    <lineage>
        <taxon>Eukaryota</taxon>
        <taxon>Fungi</taxon>
        <taxon>Dikarya</taxon>
        <taxon>Ascomycota</taxon>
        <taxon>Taphrinomycotina</taxon>
        <taxon>Taphrinomycetes</taxon>
        <taxon>Taphrinales</taxon>
        <taxon>Protomycetaceae</taxon>
        <taxon>Protomyces</taxon>
    </lineage>
</organism>
<gene>
    <name evidence="11" type="ORF">BCR37DRAFT_337511</name>
</gene>
<comment type="caution">
    <text evidence="11">The sequence shown here is derived from an EMBL/GenBank/DDBJ whole genome shotgun (WGS) entry which is preliminary data.</text>
</comment>
<keyword evidence="12" id="KW-1185">Reference proteome</keyword>
<dbReference type="GO" id="GO:0000978">
    <property type="term" value="F:RNA polymerase II cis-regulatory region sequence-specific DNA binding"/>
    <property type="evidence" value="ECO:0007669"/>
    <property type="project" value="TreeGrafter"/>
</dbReference>
<keyword evidence="6" id="KW-0805">Transcription regulation</keyword>
<dbReference type="OMA" id="KVHAITH"/>